<dbReference type="NCBIfam" id="NF035944">
    <property type="entry name" value="PEPxxWA-CTERM"/>
    <property type="match status" value="1"/>
</dbReference>
<dbReference type="EMBL" id="WWCM01000019">
    <property type="protein sequence ID" value="MYM41651.1"/>
    <property type="molecule type" value="Genomic_DNA"/>
</dbReference>
<dbReference type="Proteomes" id="UP000478090">
    <property type="component" value="Unassembled WGS sequence"/>
</dbReference>
<protein>
    <submittedName>
        <fullName evidence="2">PEPxxWA-CTERM sorting domain-containing protein</fullName>
    </submittedName>
</protein>
<evidence type="ECO:0000259" key="1">
    <source>
        <dbReference type="Pfam" id="PF07589"/>
    </source>
</evidence>
<dbReference type="Pfam" id="PF07589">
    <property type="entry name" value="PEP-CTERM"/>
    <property type="match status" value="1"/>
</dbReference>
<sequence>MDPTFAACAEGAVTQNDLAAFDAMGWNLNQNILNQPGYRASSADIYAMEGLAQAVPEPASYAMLLAGLGIAGGLARRRNSQQA</sequence>
<comment type="caution">
    <text evidence="2">The sequence shown here is derived from an EMBL/GenBank/DDBJ whole genome shotgun (WGS) entry which is preliminary data.</text>
</comment>
<evidence type="ECO:0000313" key="2">
    <source>
        <dbReference type="EMBL" id="MYM41651.1"/>
    </source>
</evidence>
<evidence type="ECO:0000313" key="3">
    <source>
        <dbReference type="Proteomes" id="UP000478090"/>
    </source>
</evidence>
<keyword evidence="3" id="KW-1185">Reference proteome</keyword>
<dbReference type="NCBIfam" id="TIGR02595">
    <property type="entry name" value="PEP_CTERM"/>
    <property type="match status" value="1"/>
</dbReference>
<dbReference type="InterPro" id="IPR013424">
    <property type="entry name" value="Ice-binding_C"/>
</dbReference>
<reference evidence="2 3" key="1">
    <citation type="submission" date="2019-12" db="EMBL/GenBank/DDBJ databases">
        <title>Novel species isolated from a subtropical stream in China.</title>
        <authorList>
            <person name="Lu H."/>
        </authorList>
    </citation>
    <scope>NUCLEOTIDE SEQUENCE [LARGE SCALE GENOMIC DNA]</scope>
    <source>
        <strain evidence="2 3">CY13W</strain>
    </source>
</reference>
<gene>
    <name evidence="2" type="ORF">GTP27_20290</name>
</gene>
<name>A0ABW9VQH1_9BURK</name>
<proteinExistence type="predicted"/>
<feature type="domain" description="Ice-binding protein C-terminal" evidence="1">
    <location>
        <begin position="54"/>
        <end position="78"/>
    </location>
</feature>
<accession>A0ABW9VQH1</accession>
<organism evidence="2 3">
    <name type="scientific">Duganella qianjiadongensis</name>
    <dbReference type="NCBI Taxonomy" id="2692176"/>
    <lineage>
        <taxon>Bacteria</taxon>
        <taxon>Pseudomonadati</taxon>
        <taxon>Pseudomonadota</taxon>
        <taxon>Betaproteobacteria</taxon>
        <taxon>Burkholderiales</taxon>
        <taxon>Oxalobacteraceae</taxon>
        <taxon>Telluria group</taxon>
        <taxon>Duganella</taxon>
    </lineage>
</organism>